<protein>
    <recommendedName>
        <fullName evidence="4">DUF304 domain-containing protein</fullName>
    </recommendedName>
</protein>
<accession>A0A2G1VX63</accession>
<dbReference type="AlphaFoldDB" id="A0A2G1VX63"/>
<dbReference type="RefSeq" id="WP_099644862.1">
    <property type="nucleotide sequence ID" value="NZ_KZ319287.1"/>
</dbReference>
<gene>
    <name evidence="2" type="ORF">CJ305_03660</name>
</gene>
<keyword evidence="1" id="KW-0472">Membrane</keyword>
<evidence type="ECO:0000313" key="3">
    <source>
        <dbReference type="Proteomes" id="UP000229433"/>
    </source>
</evidence>
<dbReference type="Proteomes" id="UP000229433">
    <property type="component" value="Unassembled WGS sequence"/>
</dbReference>
<keyword evidence="1" id="KW-0812">Transmembrane</keyword>
<keyword evidence="1" id="KW-1133">Transmembrane helix</keyword>
<dbReference type="EMBL" id="NQXA01000001">
    <property type="protein sequence ID" value="PHQ31321.1"/>
    <property type="molecule type" value="Genomic_DNA"/>
</dbReference>
<sequence>MNEHEEYFRISKQGSVHILNDRIPFKPKEFLIFTTTSLLFLIWFLGVGIGIYIAILTTIAYILYRFASWIYYSELKIDEKDKAMVRTKHILNRIHKTELITKNFDPTVLEYIPLTRSGKTKYVMNYRSHKSNALLIIRTEQDKKLIENYIAENIKLN</sequence>
<name>A0A2G1VX63_9FLAO</name>
<comment type="caution">
    <text evidence="2">The sequence shown here is derived from an EMBL/GenBank/DDBJ whole genome shotgun (WGS) entry which is preliminary data.</text>
</comment>
<keyword evidence="3" id="KW-1185">Reference proteome</keyword>
<organism evidence="2 3">
    <name type="scientific">Leeuwenhoekiella nanhaiensis</name>
    <dbReference type="NCBI Taxonomy" id="1655491"/>
    <lineage>
        <taxon>Bacteria</taxon>
        <taxon>Pseudomonadati</taxon>
        <taxon>Bacteroidota</taxon>
        <taxon>Flavobacteriia</taxon>
        <taxon>Flavobacteriales</taxon>
        <taxon>Flavobacteriaceae</taxon>
        <taxon>Leeuwenhoekiella</taxon>
    </lineage>
</organism>
<reference evidence="2 3" key="1">
    <citation type="submission" date="2017-08" db="EMBL/GenBank/DDBJ databases">
        <title>The whole genome shortgun sequences of strain Leeuwenhoekiella nanhaiensis G18 from the South China Sea.</title>
        <authorList>
            <person name="Liu Q."/>
        </authorList>
    </citation>
    <scope>NUCLEOTIDE SEQUENCE [LARGE SCALE GENOMIC DNA]</scope>
    <source>
        <strain evidence="2 3">G18</strain>
    </source>
</reference>
<feature type="transmembrane region" description="Helical" evidence="1">
    <location>
        <begin position="40"/>
        <end position="64"/>
    </location>
</feature>
<evidence type="ECO:0008006" key="4">
    <source>
        <dbReference type="Google" id="ProtNLM"/>
    </source>
</evidence>
<evidence type="ECO:0000313" key="2">
    <source>
        <dbReference type="EMBL" id="PHQ31321.1"/>
    </source>
</evidence>
<dbReference type="OrthoDB" id="1434039at2"/>
<evidence type="ECO:0000256" key="1">
    <source>
        <dbReference type="SAM" id="Phobius"/>
    </source>
</evidence>
<proteinExistence type="predicted"/>